<reference evidence="1 2" key="1">
    <citation type="journal article" date="2017" name="ISME J.">
        <title>Energy and carbon metabolisms in a deep terrestrial subsurface fluid microbial community.</title>
        <authorList>
            <person name="Momper L."/>
            <person name="Jungbluth S.P."/>
            <person name="Lee M.D."/>
            <person name="Amend J.P."/>
        </authorList>
    </citation>
    <scope>NUCLEOTIDE SEQUENCE [LARGE SCALE GENOMIC DNA]</scope>
    <source>
        <strain evidence="1">SURF_5</strain>
    </source>
</reference>
<evidence type="ECO:0000313" key="2">
    <source>
        <dbReference type="Proteomes" id="UP000265882"/>
    </source>
</evidence>
<gene>
    <name evidence="1" type="ORF">C4520_16960</name>
</gene>
<proteinExistence type="predicted"/>
<sequence>MPPVQLGAQMFRQAAPLFGTIRNAKPVKSILFSFFPQHPQRVARFLPGAIFHQISMMIL</sequence>
<dbReference type="Proteomes" id="UP000265882">
    <property type="component" value="Unassembled WGS sequence"/>
</dbReference>
<dbReference type="EMBL" id="QZKU01000115">
    <property type="protein sequence ID" value="RJP17452.1"/>
    <property type="molecule type" value="Genomic_DNA"/>
</dbReference>
<protein>
    <submittedName>
        <fullName evidence="1">Uncharacterized protein</fullName>
    </submittedName>
</protein>
<organism evidence="1 2">
    <name type="scientific">Abyssobacteria bacterium (strain SURF_5)</name>
    <dbReference type="NCBI Taxonomy" id="2093360"/>
    <lineage>
        <taxon>Bacteria</taxon>
        <taxon>Pseudomonadati</taxon>
        <taxon>Candidatus Hydrogenedentota</taxon>
        <taxon>Candidatus Abyssobacteria</taxon>
    </lineage>
</organism>
<dbReference type="AlphaFoldDB" id="A0A3A4NDC3"/>
<name>A0A3A4NDC3_ABYX5</name>
<accession>A0A3A4NDC3</accession>
<comment type="caution">
    <text evidence="1">The sequence shown here is derived from an EMBL/GenBank/DDBJ whole genome shotgun (WGS) entry which is preliminary data.</text>
</comment>
<evidence type="ECO:0000313" key="1">
    <source>
        <dbReference type="EMBL" id="RJP17452.1"/>
    </source>
</evidence>